<dbReference type="RefSeq" id="WP_216837708.1">
    <property type="nucleotide sequence ID" value="NZ_JAFNJS010000005.1"/>
</dbReference>
<keyword evidence="4 5" id="KW-0234">DNA repair</keyword>
<evidence type="ECO:0000256" key="4">
    <source>
        <dbReference type="HAMAP-Rule" id="MF_00365"/>
    </source>
</evidence>
<feature type="domain" description="RecF/RecN/SMC N-terminal" evidence="6">
    <location>
        <begin position="49"/>
        <end position="403"/>
    </location>
</feature>
<evidence type="ECO:0000256" key="2">
    <source>
        <dbReference type="ARBA" id="ARBA00008016"/>
    </source>
</evidence>
<dbReference type="EMBL" id="JBHRSB010000005">
    <property type="protein sequence ID" value="MFC3001620.1"/>
    <property type="molecule type" value="Genomic_DNA"/>
</dbReference>
<keyword evidence="4 5" id="KW-0547">Nucleotide-binding</keyword>
<evidence type="ECO:0000256" key="5">
    <source>
        <dbReference type="RuleBase" id="RU000578"/>
    </source>
</evidence>
<organism evidence="7 8">
    <name type="scientific">Falsiroseomonas tokyonensis</name>
    <dbReference type="NCBI Taxonomy" id="430521"/>
    <lineage>
        <taxon>Bacteria</taxon>
        <taxon>Pseudomonadati</taxon>
        <taxon>Pseudomonadota</taxon>
        <taxon>Alphaproteobacteria</taxon>
        <taxon>Acetobacterales</taxon>
        <taxon>Roseomonadaceae</taxon>
        <taxon>Falsiroseomonas</taxon>
    </lineage>
</organism>
<dbReference type="PROSITE" id="PS00618">
    <property type="entry name" value="RECF_2"/>
    <property type="match status" value="1"/>
</dbReference>
<accession>A0ABV7C046</accession>
<evidence type="ECO:0000313" key="8">
    <source>
        <dbReference type="Proteomes" id="UP001595420"/>
    </source>
</evidence>
<keyword evidence="4 5" id="KW-0742">SOS response</keyword>
<keyword evidence="4 5" id="KW-0235">DNA replication</keyword>
<keyword evidence="4 5" id="KW-0227">DNA damage</keyword>
<dbReference type="InterPro" id="IPR001238">
    <property type="entry name" value="DNA-binding_RecF"/>
</dbReference>
<name>A0ABV7C046_9PROT</name>
<dbReference type="InterPro" id="IPR003395">
    <property type="entry name" value="RecF/RecN/SMC_N"/>
</dbReference>
<keyword evidence="4" id="KW-0963">Cytoplasm</keyword>
<dbReference type="PANTHER" id="PTHR32182">
    <property type="entry name" value="DNA REPLICATION AND REPAIR PROTEIN RECF"/>
    <property type="match status" value="1"/>
</dbReference>
<dbReference type="Proteomes" id="UP001595420">
    <property type="component" value="Unassembled WGS sequence"/>
</dbReference>
<comment type="similarity">
    <text evidence="2 4 5">Belongs to the RecF family.</text>
</comment>
<evidence type="ECO:0000259" key="6">
    <source>
        <dbReference type="Pfam" id="PF02463"/>
    </source>
</evidence>
<keyword evidence="4 5" id="KW-0238">DNA-binding</keyword>
<dbReference type="PANTHER" id="PTHR32182:SF0">
    <property type="entry name" value="DNA REPLICATION AND REPAIR PROTEIN RECF"/>
    <property type="match status" value="1"/>
</dbReference>
<comment type="caution">
    <text evidence="7">The sequence shown here is derived from an EMBL/GenBank/DDBJ whole genome shotgun (WGS) entry which is preliminary data.</text>
</comment>
<reference evidence="8" key="1">
    <citation type="journal article" date="2019" name="Int. J. Syst. Evol. Microbiol.">
        <title>The Global Catalogue of Microorganisms (GCM) 10K type strain sequencing project: providing services to taxonomists for standard genome sequencing and annotation.</title>
        <authorList>
            <consortium name="The Broad Institute Genomics Platform"/>
            <consortium name="The Broad Institute Genome Sequencing Center for Infectious Disease"/>
            <person name="Wu L."/>
            <person name="Ma J."/>
        </authorList>
    </citation>
    <scope>NUCLEOTIDE SEQUENCE [LARGE SCALE GENOMIC DNA]</scope>
    <source>
        <strain evidence="8">CGMCC 1.16855</strain>
    </source>
</reference>
<comment type="function">
    <text evidence="4 5">The RecF protein is involved in DNA metabolism; it is required for DNA replication and normal SOS inducibility. RecF binds preferentially to single-stranded, linear DNA. It also seems to bind ATP.</text>
</comment>
<evidence type="ECO:0000256" key="3">
    <source>
        <dbReference type="ARBA" id="ARBA00020170"/>
    </source>
</evidence>
<dbReference type="InterPro" id="IPR018078">
    <property type="entry name" value="DNA-binding_RecF_CS"/>
</dbReference>
<gene>
    <name evidence="4 7" type="primary">recF</name>
    <name evidence="7" type="ORF">ACFOD3_17070</name>
</gene>
<keyword evidence="4 5" id="KW-0067">ATP-binding</keyword>
<feature type="binding site" evidence="4">
    <location>
        <begin position="76"/>
        <end position="83"/>
    </location>
    <ligand>
        <name>ATP</name>
        <dbReference type="ChEBI" id="CHEBI:30616"/>
    </ligand>
</feature>
<proteinExistence type="inferred from homology"/>
<dbReference type="HAMAP" id="MF_00365">
    <property type="entry name" value="RecF"/>
    <property type="match status" value="1"/>
</dbReference>
<comment type="subcellular location">
    <subcellularLocation>
        <location evidence="1 4 5">Cytoplasm</location>
    </subcellularLocation>
</comment>
<protein>
    <recommendedName>
        <fullName evidence="3 4">DNA replication and repair protein RecF</fullName>
    </recommendedName>
</protein>
<dbReference type="PROSITE" id="PS00617">
    <property type="entry name" value="RECF_1"/>
    <property type="match status" value="1"/>
</dbReference>
<dbReference type="Pfam" id="PF02463">
    <property type="entry name" value="SMC_N"/>
    <property type="match status" value="1"/>
</dbReference>
<dbReference type="NCBIfam" id="TIGR00611">
    <property type="entry name" value="recf"/>
    <property type="match status" value="1"/>
</dbReference>
<sequence>MPRPSHAPSPLASRRLDVPPSFALIPAQAASRDLLPGIPPLTPAPTLRLTRLRLTDFRSYASFEQRFAGRIVAIAGANGVGKTNLLEAISLLGPGRGLRGARAGEIGRRSAGEPARPWAAFGAFEGPDGPTEIGTGTMGEAADSSRRKYLVDGEPAKNQAELAGRAAAVWLTPQMDRLFQEGASGRRRFLDRLVWALDPGHAREVAAHDTAMAGRNRLLAEGRRDAGWLAALEDAMARHAVAAVAARRSLGQRLNLLLAAGTATGAFPAARLDLVCPIAAALDQAPALAVEDQLRAGLAASRARDAAAGGAAQGAHRTDMDLVHLPKGLEAALCSTGEQKALLVSVVLAHAALIGAARGFAPLLLLDEVAAHLDATRREALYAALAQLPAQVFLTGTDAEVFAPLQGVAESFAATPEGLLPA</sequence>
<evidence type="ECO:0000313" key="7">
    <source>
        <dbReference type="EMBL" id="MFC3001620.1"/>
    </source>
</evidence>
<keyword evidence="8" id="KW-1185">Reference proteome</keyword>
<evidence type="ECO:0000256" key="1">
    <source>
        <dbReference type="ARBA" id="ARBA00004496"/>
    </source>
</evidence>